<feature type="region of interest" description="Disordered" evidence="1">
    <location>
        <begin position="142"/>
        <end position="172"/>
    </location>
</feature>
<evidence type="ECO:0000313" key="3">
    <source>
        <dbReference type="Proteomes" id="UP000001514"/>
    </source>
</evidence>
<dbReference type="EMBL" id="GL377567">
    <property type="protein sequence ID" value="EFJ35926.1"/>
    <property type="molecule type" value="Genomic_DNA"/>
</dbReference>
<organism evidence="3">
    <name type="scientific">Selaginella moellendorffii</name>
    <name type="common">Spikemoss</name>
    <dbReference type="NCBI Taxonomy" id="88036"/>
    <lineage>
        <taxon>Eukaryota</taxon>
        <taxon>Viridiplantae</taxon>
        <taxon>Streptophyta</taxon>
        <taxon>Embryophyta</taxon>
        <taxon>Tracheophyta</taxon>
        <taxon>Lycopodiopsida</taxon>
        <taxon>Selaginellales</taxon>
        <taxon>Selaginellaceae</taxon>
        <taxon>Selaginella</taxon>
    </lineage>
</organism>
<protein>
    <submittedName>
        <fullName evidence="2">Uncharacterized protein</fullName>
    </submittedName>
</protein>
<feature type="region of interest" description="Disordered" evidence="1">
    <location>
        <begin position="1"/>
        <end position="39"/>
    </location>
</feature>
<dbReference type="InParanoid" id="D8QUS5"/>
<name>D8QUS5_SELML</name>
<evidence type="ECO:0000256" key="1">
    <source>
        <dbReference type="SAM" id="MobiDB-lite"/>
    </source>
</evidence>
<proteinExistence type="predicted"/>
<gene>
    <name evidence="2" type="ORF">SELMODRAFT_404259</name>
</gene>
<feature type="compositionally biased region" description="Basic and acidic residues" evidence="1">
    <location>
        <begin position="8"/>
        <end position="29"/>
    </location>
</feature>
<dbReference type="KEGG" id="smo:SELMODRAFT_404259"/>
<reference evidence="2 3" key="1">
    <citation type="journal article" date="2011" name="Science">
        <title>The Selaginella genome identifies genetic changes associated with the evolution of vascular plants.</title>
        <authorList>
            <person name="Banks J.A."/>
            <person name="Nishiyama T."/>
            <person name="Hasebe M."/>
            <person name="Bowman J.L."/>
            <person name="Gribskov M."/>
            <person name="dePamphilis C."/>
            <person name="Albert V.A."/>
            <person name="Aono N."/>
            <person name="Aoyama T."/>
            <person name="Ambrose B.A."/>
            <person name="Ashton N.W."/>
            <person name="Axtell M.J."/>
            <person name="Barker E."/>
            <person name="Barker M.S."/>
            <person name="Bennetzen J.L."/>
            <person name="Bonawitz N.D."/>
            <person name="Chapple C."/>
            <person name="Cheng C."/>
            <person name="Correa L.G."/>
            <person name="Dacre M."/>
            <person name="DeBarry J."/>
            <person name="Dreyer I."/>
            <person name="Elias M."/>
            <person name="Engstrom E.M."/>
            <person name="Estelle M."/>
            <person name="Feng L."/>
            <person name="Finet C."/>
            <person name="Floyd S.K."/>
            <person name="Frommer W.B."/>
            <person name="Fujita T."/>
            <person name="Gramzow L."/>
            <person name="Gutensohn M."/>
            <person name="Harholt J."/>
            <person name="Hattori M."/>
            <person name="Heyl A."/>
            <person name="Hirai T."/>
            <person name="Hiwatashi Y."/>
            <person name="Ishikawa M."/>
            <person name="Iwata M."/>
            <person name="Karol K.G."/>
            <person name="Koehler B."/>
            <person name="Kolukisaoglu U."/>
            <person name="Kubo M."/>
            <person name="Kurata T."/>
            <person name="Lalonde S."/>
            <person name="Li K."/>
            <person name="Li Y."/>
            <person name="Litt A."/>
            <person name="Lyons E."/>
            <person name="Manning G."/>
            <person name="Maruyama T."/>
            <person name="Michael T.P."/>
            <person name="Mikami K."/>
            <person name="Miyazaki S."/>
            <person name="Morinaga S."/>
            <person name="Murata T."/>
            <person name="Mueller-Roeber B."/>
            <person name="Nelson D.R."/>
            <person name="Obara M."/>
            <person name="Oguri Y."/>
            <person name="Olmstead R.G."/>
            <person name="Onodera N."/>
            <person name="Petersen B.L."/>
            <person name="Pils B."/>
            <person name="Prigge M."/>
            <person name="Rensing S.A."/>
            <person name="Riano-Pachon D.M."/>
            <person name="Roberts A.W."/>
            <person name="Sato Y."/>
            <person name="Scheller H.V."/>
            <person name="Schulz B."/>
            <person name="Schulz C."/>
            <person name="Shakirov E.V."/>
            <person name="Shibagaki N."/>
            <person name="Shinohara N."/>
            <person name="Shippen D.E."/>
            <person name="Soerensen I."/>
            <person name="Sotooka R."/>
            <person name="Sugimoto N."/>
            <person name="Sugita M."/>
            <person name="Sumikawa N."/>
            <person name="Tanurdzic M."/>
            <person name="Theissen G."/>
            <person name="Ulvskov P."/>
            <person name="Wakazuki S."/>
            <person name="Weng J.K."/>
            <person name="Willats W.W."/>
            <person name="Wipf D."/>
            <person name="Wolf P.G."/>
            <person name="Yang L."/>
            <person name="Zimmer A.D."/>
            <person name="Zhu Q."/>
            <person name="Mitros T."/>
            <person name="Hellsten U."/>
            <person name="Loque D."/>
            <person name="Otillar R."/>
            <person name="Salamov A."/>
            <person name="Schmutz J."/>
            <person name="Shapiro H."/>
            <person name="Lindquist E."/>
            <person name="Lucas S."/>
            <person name="Rokhsar D."/>
            <person name="Grigoriev I.V."/>
        </authorList>
    </citation>
    <scope>NUCLEOTIDE SEQUENCE [LARGE SCALE GENOMIC DNA]</scope>
</reference>
<keyword evidence="3" id="KW-1185">Reference proteome</keyword>
<dbReference type="Proteomes" id="UP000001514">
    <property type="component" value="Unassembled WGS sequence"/>
</dbReference>
<dbReference type="Gramene" id="EFJ35926">
    <property type="protein sequence ID" value="EFJ35926"/>
    <property type="gene ID" value="SELMODRAFT_404259"/>
</dbReference>
<feature type="compositionally biased region" description="Basic and acidic residues" evidence="1">
    <location>
        <begin position="162"/>
        <end position="172"/>
    </location>
</feature>
<evidence type="ECO:0000313" key="2">
    <source>
        <dbReference type="EMBL" id="EFJ35926.1"/>
    </source>
</evidence>
<dbReference type="FunCoup" id="D8QUS5">
    <property type="interactions" value="816"/>
</dbReference>
<sequence>MKTKAPGKAREDGEATKAGKEKEDKEENNNSKPESLEPIVQEIPLLPPFGSDEELMEYVTAVMKETPWRQLYTKLAVLVKAHHVPEIIKRARDSPVVFSFFMWVLSSTDKPEEMLDQMPKWIPHCCDGDACLQEAGQGRGRSQALLEDGGARGEDDDDEEDERSHVRDSHRQDLPGEQACSLFREMIKSGYASPADCLPVVESSYKKCKIEMVWSFIKELPKLPDCDFDEKIIYSLVKRLMIWLGSCFNCRTDGVPDTRSSLVRAGSIGEAYQLSVEMMDKGYQAITYIIVQILNRDGKMNASTVTEAMTKLKEKGKFEGAGTCLDKLS</sequence>
<dbReference type="AlphaFoldDB" id="D8QUS5"/>
<dbReference type="HOGENOM" id="CLU_845651_0_0_1"/>
<accession>D8QUS5</accession>